<dbReference type="AlphaFoldDB" id="A0ABD1T2V5"/>
<dbReference type="EMBL" id="JBFOLJ010000009">
    <property type="protein sequence ID" value="KAL2507049.1"/>
    <property type="molecule type" value="Genomic_DNA"/>
</dbReference>
<dbReference type="InterPro" id="IPR007750">
    <property type="entry name" value="DUF674"/>
</dbReference>
<accession>A0ABD1T2V5</accession>
<comment type="caution">
    <text evidence="1">The sequence shown here is derived from an EMBL/GenBank/DDBJ whole genome shotgun (WGS) entry which is preliminary data.</text>
</comment>
<name>A0ABD1T2V5_9LAMI</name>
<evidence type="ECO:0000313" key="2">
    <source>
        <dbReference type="Proteomes" id="UP001604277"/>
    </source>
</evidence>
<proteinExistence type="predicted"/>
<keyword evidence="2" id="KW-1185">Reference proteome</keyword>
<gene>
    <name evidence="1" type="ORF">Fot_30696</name>
</gene>
<dbReference type="PANTHER" id="PTHR33103">
    <property type="entry name" value="OS01G0153900 PROTEIN"/>
    <property type="match status" value="1"/>
</dbReference>
<reference evidence="2" key="1">
    <citation type="submission" date="2024-07" db="EMBL/GenBank/DDBJ databases">
        <title>Two chromosome-level genome assemblies of Korean endemic species Abeliophyllum distichum and Forsythia ovata (Oleaceae).</title>
        <authorList>
            <person name="Jang H."/>
        </authorList>
    </citation>
    <scope>NUCLEOTIDE SEQUENCE [LARGE SCALE GENOMIC DNA]</scope>
</reference>
<protein>
    <submittedName>
        <fullName evidence="1">Uncharacterized protein</fullName>
    </submittedName>
</protein>
<dbReference type="Proteomes" id="UP001604277">
    <property type="component" value="Unassembled WGS sequence"/>
</dbReference>
<sequence length="336" mass="37555">MSSKPFTLDGVKYGRIKSELEAFDRHKKQNGFIFAEAGKDFVDFIFHILAMPLATAIRLLGKQGMVGCLSNLYDSLENLNDSYIQKGKIKDILLKPNAANLMTSVPLLLLNDKPTANNFYRCTNNCSTGYVTAICPSCRYLMNKNITYVAQPPHVNQKSNEDGGFVKGVITYMVMDDLIKVKPVSTISSITLLSEFNNKEIGALQEKEINLLEKQGMVGFSGNFYDRIENLKGIMPIHLLLLNDISSRKTFYRCNSCIEFRVTGYPSKICPRCSKEMTTIMIFNAPSSFTVESNDGGGFVKDGVTYMVMDNLIVKRVSTLSKMTLINKFNVKVVGN</sequence>
<dbReference type="Pfam" id="PF05056">
    <property type="entry name" value="DUF674"/>
    <property type="match status" value="2"/>
</dbReference>
<evidence type="ECO:0000313" key="1">
    <source>
        <dbReference type="EMBL" id="KAL2507049.1"/>
    </source>
</evidence>
<dbReference type="PANTHER" id="PTHR33103:SF19">
    <property type="entry name" value="OS09G0544700 PROTEIN"/>
    <property type="match status" value="1"/>
</dbReference>
<organism evidence="1 2">
    <name type="scientific">Forsythia ovata</name>
    <dbReference type="NCBI Taxonomy" id="205694"/>
    <lineage>
        <taxon>Eukaryota</taxon>
        <taxon>Viridiplantae</taxon>
        <taxon>Streptophyta</taxon>
        <taxon>Embryophyta</taxon>
        <taxon>Tracheophyta</taxon>
        <taxon>Spermatophyta</taxon>
        <taxon>Magnoliopsida</taxon>
        <taxon>eudicotyledons</taxon>
        <taxon>Gunneridae</taxon>
        <taxon>Pentapetalae</taxon>
        <taxon>asterids</taxon>
        <taxon>lamiids</taxon>
        <taxon>Lamiales</taxon>
        <taxon>Oleaceae</taxon>
        <taxon>Forsythieae</taxon>
        <taxon>Forsythia</taxon>
    </lineage>
</organism>